<dbReference type="KEGG" id="daur:Daura_06070"/>
<gene>
    <name evidence="2" type="ORF">Daura_06070</name>
</gene>
<evidence type="ECO:0000256" key="1">
    <source>
        <dbReference type="SAM" id="MobiDB-lite"/>
    </source>
</evidence>
<dbReference type="EMBL" id="CP073767">
    <property type="protein sequence ID" value="UWZ55767.1"/>
    <property type="molecule type" value="Genomic_DNA"/>
</dbReference>
<dbReference type="AlphaFoldDB" id="A0A9Q9MNJ1"/>
<reference evidence="2" key="1">
    <citation type="submission" date="2021-04" db="EMBL/GenBank/DDBJ databases">
        <title>Dactylosporangium aurantiacum NRRL B-8018 full assembly.</title>
        <authorList>
            <person name="Hartkoorn R.C."/>
            <person name="Beaudoing E."/>
            <person name="Hot D."/>
        </authorList>
    </citation>
    <scope>NUCLEOTIDE SEQUENCE</scope>
    <source>
        <strain evidence="2">NRRL B-8018</strain>
    </source>
</reference>
<accession>A0A9Q9MNJ1</accession>
<keyword evidence="3" id="KW-1185">Reference proteome</keyword>
<proteinExistence type="predicted"/>
<dbReference type="Proteomes" id="UP001058003">
    <property type="component" value="Chromosome"/>
</dbReference>
<evidence type="ECO:0000313" key="2">
    <source>
        <dbReference type="EMBL" id="UWZ55767.1"/>
    </source>
</evidence>
<feature type="region of interest" description="Disordered" evidence="1">
    <location>
        <begin position="1"/>
        <end position="40"/>
    </location>
</feature>
<dbReference type="RefSeq" id="WP_156089412.1">
    <property type="nucleotide sequence ID" value="NZ_CP073767.1"/>
</dbReference>
<name>A0A9Q9MNJ1_9ACTN</name>
<evidence type="ECO:0000313" key="3">
    <source>
        <dbReference type="Proteomes" id="UP001058003"/>
    </source>
</evidence>
<organism evidence="2 3">
    <name type="scientific">Dactylosporangium aurantiacum</name>
    <dbReference type="NCBI Taxonomy" id="35754"/>
    <lineage>
        <taxon>Bacteria</taxon>
        <taxon>Bacillati</taxon>
        <taxon>Actinomycetota</taxon>
        <taxon>Actinomycetes</taxon>
        <taxon>Micromonosporales</taxon>
        <taxon>Micromonosporaceae</taxon>
        <taxon>Dactylosporangium</taxon>
    </lineage>
</organism>
<sequence length="69" mass="6911">MPSHGCSRTSSDDSDTAAEALAVTSETGPVDADDEEGVDPLGAATRAVLAKVADEVTEAGPDLPCGQPR</sequence>
<protein>
    <submittedName>
        <fullName evidence="2">Uncharacterized protein</fullName>
    </submittedName>
</protein>